<proteinExistence type="predicted"/>
<evidence type="ECO:0000313" key="3">
    <source>
        <dbReference type="Proteomes" id="UP000008281"/>
    </source>
</evidence>
<organism evidence="3">
    <name type="scientific">Caenorhabditis remanei</name>
    <name type="common">Caenorhabditis vulgaris</name>
    <dbReference type="NCBI Taxonomy" id="31234"/>
    <lineage>
        <taxon>Eukaryota</taxon>
        <taxon>Metazoa</taxon>
        <taxon>Ecdysozoa</taxon>
        <taxon>Nematoda</taxon>
        <taxon>Chromadorea</taxon>
        <taxon>Rhabditida</taxon>
        <taxon>Rhabditina</taxon>
        <taxon>Rhabditomorpha</taxon>
        <taxon>Rhabditoidea</taxon>
        <taxon>Rhabditidae</taxon>
        <taxon>Peloderinae</taxon>
        <taxon>Caenorhabditis</taxon>
    </lineage>
</organism>
<protein>
    <recommendedName>
        <fullName evidence="1">F-box domain-containing protein</fullName>
    </recommendedName>
</protein>
<gene>
    <name evidence="2" type="ORF">CRE_27104</name>
</gene>
<keyword evidence="3" id="KW-1185">Reference proteome</keyword>
<dbReference type="PANTHER" id="PTHR21503">
    <property type="entry name" value="F-BOX-CONTAINING HYPOTHETICAL PROTEIN C.ELEGANS"/>
    <property type="match status" value="1"/>
</dbReference>
<dbReference type="InterPro" id="IPR001810">
    <property type="entry name" value="F-box_dom"/>
</dbReference>
<reference evidence="2" key="1">
    <citation type="submission" date="2007-07" db="EMBL/GenBank/DDBJ databases">
        <title>PCAP assembly of the Caenorhabditis remanei genome.</title>
        <authorList>
            <consortium name="The Caenorhabditis remanei Sequencing Consortium"/>
            <person name="Wilson R.K."/>
        </authorList>
    </citation>
    <scope>NUCLEOTIDE SEQUENCE [LARGE SCALE GENOMIC DNA]</scope>
    <source>
        <strain evidence="2">PB4641</strain>
    </source>
</reference>
<sequence>MVFKLLNYPYLVQKEIITNMDFTSIVLLAKCSTRMDSVVYSLNYNIVELRYILNRKEFTVHVSTDGEKFDAVISFEFVKELLDNEDGFYAMQQILDHMIKLRITRDIEGKCVIQVCKRWRKLIQWKFQEEFQTLFRRVPEFVIHTPLRPILARNSSNCESVTMDGSIVKAEVVEEILSQFPNLKNVRLCWPFVDPVNADSKLLKLDSLVVEQCKTPLLKVLLRGFTGRHLILKNQHLDVLEVEEFINGWTSNETFPNMETIQIFTRRFPFDWEQILDRIQTQPFDSSKRPAFYSINSQKYMDSSSSAFDCSNWVDIERQGDRKLASIKASSKVIRFFVWN</sequence>
<dbReference type="OrthoDB" id="5908872at2759"/>
<dbReference type="PROSITE" id="PS50181">
    <property type="entry name" value="FBOX"/>
    <property type="match status" value="1"/>
</dbReference>
<dbReference type="eggNOG" id="ENOG502R937">
    <property type="taxonomic scope" value="Eukaryota"/>
</dbReference>
<dbReference type="FunCoup" id="E3LNF7">
    <property type="interactions" value="22"/>
</dbReference>
<accession>E3LNF7</accession>
<dbReference type="AlphaFoldDB" id="E3LNF7"/>
<name>E3LNF7_CAERE</name>
<dbReference type="OMA" id="FEYESIN"/>
<dbReference type="Proteomes" id="UP000008281">
    <property type="component" value="Unassembled WGS sequence"/>
</dbReference>
<dbReference type="EMBL" id="DS268412">
    <property type="protein sequence ID" value="EFP05670.1"/>
    <property type="molecule type" value="Genomic_DNA"/>
</dbReference>
<dbReference type="HOGENOM" id="CLU_040220_0_1_1"/>
<evidence type="ECO:0000313" key="2">
    <source>
        <dbReference type="EMBL" id="EFP05670.1"/>
    </source>
</evidence>
<evidence type="ECO:0000259" key="1">
    <source>
        <dbReference type="PROSITE" id="PS50181"/>
    </source>
</evidence>
<feature type="domain" description="F-box" evidence="1">
    <location>
        <begin position="2"/>
        <end position="49"/>
    </location>
</feature>
<dbReference type="PANTHER" id="PTHR21503:SF8">
    <property type="entry name" value="F-BOX ASSOCIATED DOMAIN-CONTAINING PROTEIN-RELATED"/>
    <property type="match status" value="1"/>
</dbReference>
<dbReference type="InParanoid" id="E3LNF7"/>